<keyword evidence="6" id="KW-1185">Reference proteome</keyword>
<dbReference type="AlphaFoldDB" id="A0A7Y9QYX6"/>
<evidence type="ECO:0000256" key="3">
    <source>
        <dbReference type="ARBA" id="ARBA00023163"/>
    </source>
</evidence>
<protein>
    <submittedName>
        <fullName evidence="5">AraC family ethanolamine operon transcriptional activator</fullName>
    </submittedName>
</protein>
<dbReference type="SMART" id="SM00342">
    <property type="entry name" value="HTH_ARAC"/>
    <property type="match status" value="1"/>
</dbReference>
<evidence type="ECO:0000313" key="5">
    <source>
        <dbReference type="EMBL" id="NYG32120.1"/>
    </source>
</evidence>
<reference evidence="5 6" key="1">
    <citation type="submission" date="2020-07" db="EMBL/GenBank/DDBJ databases">
        <title>Genomic Encyclopedia of Archaeal and Bacterial Type Strains, Phase II (KMG-II): from individual species to whole genera.</title>
        <authorList>
            <person name="Goeker M."/>
        </authorList>
    </citation>
    <scope>NUCLEOTIDE SEQUENCE [LARGE SCALE GENOMIC DNA]</scope>
    <source>
        <strain evidence="5 6">DSM 21226</strain>
    </source>
</reference>
<evidence type="ECO:0000256" key="2">
    <source>
        <dbReference type="ARBA" id="ARBA00023125"/>
    </source>
</evidence>
<dbReference type="InterPro" id="IPR009057">
    <property type="entry name" value="Homeodomain-like_sf"/>
</dbReference>
<dbReference type="SUPFAM" id="SSF46689">
    <property type="entry name" value="Homeodomain-like"/>
    <property type="match status" value="1"/>
</dbReference>
<dbReference type="PROSITE" id="PS01124">
    <property type="entry name" value="HTH_ARAC_FAMILY_2"/>
    <property type="match status" value="1"/>
</dbReference>
<dbReference type="GO" id="GO:0043565">
    <property type="term" value="F:sequence-specific DNA binding"/>
    <property type="evidence" value="ECO:0007669"/>
    <property type="project" value="InterPro"/>
</dbReference>
<comment type="caution">
    <text evidence="5">The sequence shown here is derived from an EMBL/GenBank/DDBJ whole genome shotgun (WGS) entry which is preliminary data.</text>
</comment>
<name>A0A7Y9QYX6_9BURK</name>
<dbReference type="PANTHER" id="PTHR46796">
    <property type="entry name" value="HTH-TYPE TRANSCRIPTIONAL ACTIVATOR RHAS-RELATED"/>
    <property type="match status" value="1"/>
</dbReference>
<proteinExistence type="predicted"/>
<dbReference type="Pfam" id="PF12833">
    <property type="entry name" value="HTH_18"/>
    <property type="match status" value="1"/>
</dbReference>
<keyword evidence="1" id="KW-0805">Transcription regulation</keyword>
<dbReference type="InterPro" id="IPR050204">
    <property type="entry name" value="AraC_XylS_family_regulators"/>
</dbReference>
<dbReference type="PANTHER" id="PTHR46796:SF12">
    <property type="entry name" value="HTH-TYPE DNA-BINDING TRANSCRIPTIONAL ACTIVATOR EUTR"/>
    <property type="match status" value="1"/>
</dbReference>
<gene>
    <name evidence="5" type="ORF">BDD16_001106</name>
</gene>
<keyword evidence="2" id="KW-0238">DNA-binding</keyword>
<accession>A0A7Y9QYX6</accession>
<keyword evidence="3" id="KW-0804">Transcription</keyword>
<feature type="domain" description="HTH araC/xylS-type" evidence="4">
    <location>
        <begin position="218"/>
        <end position="318"/>
    </location>
</feature>
<dbReference type="RefSeq" id="WP_179633042.1">
    <property type="nucleotide sequence ID" value="NZ_JACCFH010000001.1"/>
</dbReference>
<evidence type="ECO:0000313" key="6">
    <source>
        <dbReference type="Proteomes" id="UP000518288"/>
    </source>
</evidence>
<sequence length="327" mass="36729">MWRQYTHVIHDTCDVNEHAASLSMWDQQYEQLSAGPFQGRVEELRIGPAQLFREQTQQAVWQHGLSRPGTVALAMPLVAASDSWYCGRRLAPGESFAVQADTEFELVTHGLFDVVALDVEQRFLLDYARRVEGVTLPADWKPSAEKEGVDTRQVALREMLLTALKTAREMPSLLAHAPMRRALVHAACDVLLAGVSEADESASAQFRPTSSARRQVVQAARDYMHQHIDAPIGVPELCEALQVSRRTLQYSFQDVLHLSPVTCLRVLRLNGLRRELLRGDRHASVADCAAHWGFWHLPRLAAEYRALFGELPSQTLQRVRDRVGAAH</sequence>
<dbReference type="EMBL" id="JACCFH010000001">
    <property type="protein sequence ID" value="NYG32120.1"/>
    <property type="molecule type" value="Genomic_DNA"/>
</dbReference>
<dbReference type="InterPro" id="IPR018060">
    <property type="entry name" value="HTH_AraC"/>
</dbReference>
<dbReference type="Proteomes" id="UP000518288">
    <property type="component" value="Unassembled WGS sequence"/>
</dbReference>
<evidence type="ECO:0000256" key="1">
    <source>
        <dbReference type="ARBA" id="ARBA00023015"/>
    </source>
</evidence>
<dbReference type="Gene3D" id="1.10.10.60">
    <property type="entry name" value="Homeodomain-like"/>
    <property type="match status" value="1"/>
</dbReference>
<dbReference type="GO" id="GO:0003700">
    <property type="term" value="F:DNA-binding transcription factor activity"/>
    <property type="evidence" value="ECO:0007669"/>
    <property type="project" value="InterPro"/>
</dbReference>
<evidence type="ECO:0000259" key="4">
    <source>
        <dbReference type="PROSITE" id="PS01124"/>
    </source>
</evidence>
<organism evidence="5 6">
    <name type="scientific">Sphaerotilus montanus</name>
    <dbReference type="NCBI Taxonomy" id="522889"/>
    <lineage>
        <taxon>Bacteria</taxon>
        <taxon>Pseudomonadati</taxon>
        <taxon>Pseudomonadota</taxon>
        <taxon>Betaproteobacteria</taxon>
        <taxon>Burkholderiales</taxon>
        <taxon>Sphaerotilaceae</taxon>
        <taxon>Sphaerotilus</taxon>
    </lineage>
</organism>